<accession>A0A918S6V5</accession>
<reference evidence="1" key="1">
    <citation type="journal article" date="2014" name="Int. J. Syst. Evol. Microbiol.">
        <title>Complete genome sequence of Corynebacterium casei LMG S-19264T (=DSM 44701T), isolated from a smear-ripened cheese.</title>
        <authorList>
            <consortium name="US DOE Joint Genome Institute (JGI-PGF)"/>
            <person name="Walter F."/>
            <person name="Albersmeier A."/>
            <person name="Kalinowski J."/>
            <person name="Ruckert C."/>
        </authorList>
    </citation>
    <scope>NUCLEOTIDE SEQUENCE</scope>
    <source>
        <strain evidence="1">KCTC 32437</strain>
    </source>
</reference>
<protein>
    <submittedName>
        <fullName evidence="1">Uncharacterized protein</fullName>
    </submittedName>
</protein>
<evidence type="ECO:0000313" key="2">
    <source>
        <dbReference type="Proteomes" id="UP000646579"/>
    </source>
</evidence>
<comment type="caution">
    <text evidence="1">The sequence shown here is derived from an EMBL/GenBank/DDBJ whole genome shotgun (WGS) entry which is preliminary data.</text>
</comment>
<sequence length="56" mass="6125">MSFEARKEAEITALMASQTILLMLDEPPQTGIHHLEEIRGIDDFADGLRGEGSVLA</sequence>
<keyword evidence="2" id="KW-1185">Reference proteome</keyword>
<organism evidence="1 2">
    <name type="scientific">Devosia pacifica</name>
    <dbReference type="NCBI Taxonomy" id="1335967"/>
    <lineage>
        <taxon>Bacteria</taxon>
        <taxon>Pseudomonadati</taxon>
        <taxon>Pseudomonadota</taxon>
        <taxon>Alphaproteobacteria</taxon>
        <taxon>Hyphomicrobiales</taxon>
        <taxon>Devosiaceae</taxon>
        <taxon>Devosia</taxon>
    </lineage>
</organism>
<reference evidence="1" key="2">
    <citation type="submission" date="2020-09" db="EMBL/GenBank/DDBJ databases">
        <authorList>
            <person name="Sun Q."/>
            <person name="Kim S."/>
        </authorList>
    </citation>
    <scope>NUCLEOTIDE SEQUENCE</scope>
    <source>
        <strain evidence="1">KCTC 32437</strain>
    </source>
</reference>
<dbReference type="Proteomes" id="UP000646579">
    <property type="component" value="Unassembled WGS sequence"/>
</dbReference>
<dbReference type="AlphaFoldDB" id="A0A918S6V5"/>
<dbReference type="EMBL" id="BMZE01000002">
    <property type="protein sequence ID" value="GHA27512.1"/>
    <property type="molecule type" value="Genomic_DNA"/>
</dbReference>
<evidence type="ECO:0000313" key="1">
    <source>
        <dbReference type="EMBL" id="GHA27512.1"/>
    </source>
</evidence>
<gene>
    <name evidence="1" type="ORF">GCM10007989_24200</name>
</gene>
<name>A0A918S6V5_9HYPH</name>
<proteinExistence type="predicted"/>